<keyword evidence="9" id="KW-1185">Reference proteome</keyword>
<keyword evidence="5" id="KW-0325">Glycoprotein</keyword>
<reference evidence="8" key="1">
    <citation type="submission" date="2022-01" db="EMBL/GenBank/DDBJ databases">
        <authorList>
            <person name="King R."/>
        </authorList>
    </citation>
    <scope>NUCLEOTIDE SEQUENCE</scope>
</reference>
<dbReference type="InterPro" id="IPR019819">
    <property type="entry name" value="Carboxylesterase_B_CS"/>
</dbReference>
<keyword evidence="2" id="KW-0719">Serine esterase</keyword>
<dbReference type="InterPro" id="IPR029058">
    <property type="entry name" value="AB_hydrolase_fold"/>
</dbReference>
<accession>A0A9N9TFM5</accession>
<dbReference type="Pfam" id="PF00135">
    <property type="entry name" value="COesterase"/>
    <property type="match status" value="1"/>
</dbReference>
<proteinExistence type="inferred from homology"/>
<sequence length="556" mass="62902">MIRATCIICLLGVFALTNAQRVTIPNGVIQGRHEYSQRGIKFFAFQQIPFAEPPIGPLRFRDPVPAKSWSGVLDATKNDRICYQQIKSPGVSLENEDCLYLNVYTPVEPSTNQSLPVMFYIFGGGFVNGTSHFDIYGPHYWMEQEVVVVTVSYRVGPFGFLSTGDLVIPGNYGLKDQLLGLKWVRDNIKYFGGDPAKVTIFGQSAGGDSVTYQMMSSKSKGLFRAGISQSGSVLCPWGYQRHHKDLAYDLASFVNPNFNRESSSEELLSYLQSVPARDLNSAAAGDYPQIWYDNQMAQGFTFTPTIEPEHENAFITERMYEALESGHMQKVPLMIGICSEELIWNFSDMESFSSWAQAIDNNLTYLVNDNMGLTDDSSRKEAGAAIRRIYTNTSFYEHPGKLVQFFSDNSFGRGIIHHAKVQSKFSDVYFYQFSYIGSMPGQHPYVPEANRVAHSDDNSYLWVYHNNSNLNQMPPGDILTSERLRILFSNFAKYLDPVHDGTDILGIESWPKLEPNNFQYLDINETLTIKKDLKKDVHDGWVDVYEKLAVKPFDTF</sequence>
<dbReference type="AlphaFoldDB" id="A0A9N9TFM5"/>
<gene>
    <name evidence="8" type="ORF">PHYEVI_LOCUS3586</name>
</gene>
<dbReference type="PROSITE" id="PS00122">
    <property type="entry name" value="CARBOXYLESTERASE_B_1"/>
    <property type="match status" value="1"/>
</dbReference>
<evidence type="ECO:0000256" key="3">
    <source>
        <dbReference type="ARBA" id="ARBA00022801"/>
    </source>
</evidence>
<dbReference type="Gene3D" id="3.40.50.1820">
    <property type="entry name" value="alpha/beta hydrolase"/>
    <property type="match status" value="1"/>
</dbReference>
<evidence type="ECO:0000256" key="4">
    <source>
        <dbReference type="ARBA" id="ARBA00023157"/>
    </source>
</evidence>
<organism evidence="8 9">
    <name type="scientific">Phyllotreta striolata</name>
    <name type="common">Striped flea beetle</name>
    <name type="synonym">Crioceris striolata</name>
    <dbReference type="NCBI Taxonomy" id="444603"/>
    <lineage>
        <taxon>Eukaryota</taxon>
        <taxon>Metazoa</taxon>
        <taxon>Ecdysozoa</taxon>
        <taxon>Arthropoda</taxon>
        <taxon>Hexapoda</taxon>
        <taxon>Insecta</taxon>
        <taxon>Pterygota</taxon>
        <taxon>Neoptera</taxon>
        <taxon>Endopterygota</taxon>
        <taxon>Coleoptera</taxon>
        <taxon>Polyphaga</taxon>
        <taxon>Cucujiformia</taxon>
        <taxon>Chrysomeloidea</taxon>
        <taxon>Chrysomelidae</taxon>
        <taxon>Galerucinae</taxon>
        <taxon>Alticini</taxon>
        <taxon>Phyllotreta</taxon>
    </lineage>
</organism>
<evidence type="ECO:0000256" key="5">
    <source>
        <dbReference type="ARBA" id="ARBA00023180"/>
    </source>
</evidence>
<dbReference type="InterPro" id="IPR002018">
    <property type="entry name" value="CarbesteraseB"/>
</dbReference>
<feature type="domain" description="Carboxylesterase type B" evidence="7">
    <location>
        <begin position="20"/>
        <end position="536"/>
    </location>
</feature>
<name>A0A9N9TFM5_PHYSR</name>
<dbReference type="PROSITE" id="PS00941">
    <property type="entry name" value="CARBOXYLESTERASE_B_2"/>
    <property type="match status" value="1"/>
</dbReference>
<feature type="signal peptide" evidence="6">
    <location>
        <begin position="1"/>
        <end position="19"/>
    </location>
</feature>
<dbReference type="EMBL" id="OU900106">
    <property type="protein sequence ID" value="CAG9857177.1"/>
    <property type="molecule type" value="Genomic_DNA"/>
</dbReference>
<dbReference type="PANTHER" id="PTHR43142">
    <property type="entry name" value="CARBOXYLIC ESTER HYDROLASE"/>
    <property type="match status" value="1"/>
</dbReference>
<dbReference type="InterPro" id="IPR019826">
    <property type="entry name" value="Carboxylesterase_B_AS"/>
</dbReference>
<feature type="chain" id="PRO_5040528188" description="Carboxylic ester hydrolase" evidence="6">
    <location>
        <begin position="20"/>
        <end position="556"/>
    </location>
</feature>
<evidence type="ECO:0000256" key="1">
    <source>
        <dbReference type="ARBA" id="ARBA00005964"/>
    </source>
</evidence>
<dbReference type="EC" id="3.1.1.-" evidence="6"/>
<comment type="similarity">
    <text evidence="1 6">Belongs to the type-B carboxylesterase/lipase family.</text>
</comment>
<evidence type="ECO:0000259" key="7">
    <source>
        <dbReference type="Pfam" id="PF00135"/>
    </source>
</evidence>
<keyword evidence="6" id="KW-0732">Signal</keyword>
<evidence type="ECO:0000256" key="6">
    <source>
        <dbReference type="RuleBase" id="RU361235"/>
    </source>
</evidence>
<evidence type="ECO:0000313" key="9">
    <source>
        <dbReference type="Proteomes" id="UP001153712"/>
    </source>
</evidence>
<protein>
    <recommendedName>
        <fullName evidence="6">Carboxylic ester hydrolase</fullName>
        <ecNumber evidence="6">3.1.1.-</ecNumber>
    </recommendedName>
</protein>
<evidence type="ECO:0000256" key="2">
    <source>
        <dbReference type="ARBA" id="ARBA00022487"/>
    </source>
</evidence>
<evidence type="ECO:0000313" key="8">
    <source>
        <dbReference type="EMBL" id="CAG9857177.1"/>
    </source>
</evidence>
<dbReference type="PANTHER" id="PTHR43142:SF1">
    <property type="entry name" value="CARBOXYLIC ESTER HYDROLASE"/>
    <property type="match status" value="1"/>
</dbReference>
<keyword evidence="3 6" id="KW-0378">Hydrolase</keyword>
<keyword evidence="4" id="KW-1015">Disulfide bond</keyword>
<dbReference type="Proteomes" id="UP001153712">
    <property type="component" value="Chromosome 13"/>
</dbReference>
<dbReference type="SUPFAM" id="SSF53474">
    <property type="entry name" value="alpha/beta-Hydrolases"/>
    <property type="match status" value="1"/>
</dbReference>
<dbReference type="GO" id="GO:0052689">
    <property type="term" value="F:carboxylic ester hydrolase activity"/>
    <property type="evidence" value="ECO:0007669"/>
    <property type="project" value="UniProtKB-KW"/>
</dbReference>
<dbReference type="OrthoDB" id="19653at2759"/>